<sequence precursor="true">MFKMSRRLLLAAAATGCISLAAPAVAQEVRLDMQEYFGPTNLSGTASSDFAKLVSEKTNGQVQINVHFNGSLGLGEADILKTVEQGVVPLSTSMLDKMLGTIPVAAIQSVPFMATSLDESRALFESFEPYVREQLESQNQMLLFEVISLPDGLWSKKPVPDVDALKTLKTRTNSPIATRTLSNVGASPVPMAWGDVAPALVTGVIDSVITTDDNGLQSHLYEQMSDFTRLNMSTAFWIVHMNKDAYNSLSPDEQKAVLEAAEQARSDAYDRAKVRLKENSAEMISKGIAVAEEISMPFRQALIEAAAPLRDEWSQKVGADVSSAVLSSYEEAKKGSN</sequence>
<evidence type="ECO:0000256" key="2">
    <source>
        <dbReference type="SAM" id="SignalP"/>
    </source>
</evidence>
<organism evidence="3">
    <name type="scientific">Chelativorans sp. (strain BNC1)</name>
    <dbReference type="NCBI Taxonomy" id="266779"/>
    <lineage>
        <taxon>Bacteria</taxon>
        <taxon>Pseudomonadati</taxon>
        <taxon>Pseudomonadota</taxon>
        <taxon>Alphaproteobacteria</taxon>
        <taxon>Hyphomicrobiales</taxon>
        <taxon>Phyllobacteriaceae</taxon>
        <taxon>Chelativorans</taxon>
    </lineage>
</organism>
<dbReference type="KEGG" id="mes:Meso_3715"/>
<dbReference type="CDD" id="cd13602">
    <property type="entry name" value="PBP2_TRAP_BpDctp6_7"/>
    <property type="match status" value="1"/>
</dbReference>
<accession>Q11BZ2</accession>
<dbReference type="Pfam" id="PF03480">
    <property type="entry name" value="DctP"/>
    <property type="match status" value="1"/>
</dbReference>
<dbReference type="GO" id="GO:0055085">
    <property type="term" value="P:transmembrane transport"/>
    <property type="evidence" value="ECO:0007669"/>
    <property type="project" value="InterPro"/>
</dbReference>
<evidence type="ECO:0000256" key="1">
    <source>
        <dbReference type="ARBA" id="ARBA00022729"/>
    </source>
</evidence>
<dbReference type="STRING" id="266779.Meso_3715"/>
<dbReference type="NCBIfam" id="NF037995">
    <property type="entry name" value="TRAP_S1"/>
    <property type="match status" value="1"/>
</dbReference>
<name>Q11BZ2_CHESB</name>
<protein>
    <submittedName>
        <fullName evidence="3">Twin-arginine translocation pathway signal</fullName>
    </submittedName>
</protein>
<dbReference type="eggNOG" id="COG1638">
    <property type="taxonomic scope" value="Bacteria"/>
</dbReference>
<gene>
    <name evidence="3" type="ordered locus">Meso_3715</name>
</gene>
<dbReference type="OrthoDB" id="9783941at2"/>
<dbReference type="PANTHER" id="PTHR33376">
    <property type="match status" value="1"/>
</dbReference>
<dbReference type="PANTHER" id="PTHR33376:SF4">
    <property type="entry name" value="SIALIC ACID-BINDING PERIPLASMIC PROTEIN SIAP"/>
    <property type="match status" value="1"/>
</dbReference>
<keyword evidence="1 2" id="KW-0732">Signal</keyword>
<dbReference type="HOGENOM" id="CLU_036176_2_3_5"/>
<dbReference type="InterPro" id="IPR038404">
    <property type="entry name" value="TRAP_DctP_sf"/>
</dbReference>
<dbReference type="AlphaFoldDB" id="Q11BZ2"/>
<proteinExistence type="predicted"/>
<dbReference type="InterPro" id="IPR018389">
    <property type="entry name" value="DctP_fam"/>
</dbReference>
<evidence type="ECO:0000313" key="3">
    <source>
        <dbReference type="EMBL" id="ABG65083.1"/>
    </source>
</evidence>
<dbReference type="Gene3D" id="3.40.190.170">
    <property type="entry name" value="Bacterial extracellular solute-binding protein, family 7"/>
    <property type="match status" value="1"/>
</dbReference>
<feature type="chain" id="PRO_5004180106" evidence="2">
    <location>
        <begin position="27"/>
        <end position="337"/>
    </location>
</feature>
<dbReference type="EMBL" id="CP000390">
    <property type="protein sequence ID" value="ABG65083.1"/>
    <property type="molecule type" value="Genomic_DNA"/>
</dbReference>
<reference evidence="3" key="1">
    <citation type="submission" date="2006-06" db="EMBL/GenBank/DDBJ databases">
        <title>Complete sequence of chromosome of Chelativorans sp. BNC1.</title>
        <authorList>
            <consortium name="US DOE Joint Genome Institute"/>
            <person name="Copeland A."/>
            <person name="Lucas S."/>
            <person name="Lapidus A."/>
            <person name="Barry K."/>
            <person name="Detter J.C."/>
            <person name="Glavina del Rio T."/>
            <person name="Hammon N."/>
            <person name="Israni S."/>
            <person name="Dalin E."/>
            <person name="Tice H."/>
            <person name="Pitluck S."/>
            <person name="Chertkov O."/>
            <person name="Brettin T."/>
            <person name="Bruce D."/>
            <person name="Han C."/>
            <person name="Tapia R."/>
            <person name="Gilna P."/>
            <person name="Schmutz J."/>
            <person name="Larimer F."/>
            <person name="Land M."/>
            <person name="Hauser L."/>
            <person name="Kyrpides N."/>
            <person name="Mikhailova N."/>
            <person name="Richardson P."/>
        </authorList>
    </citation>
    <scope>NUCLEOTIDE SEQUENCE</scope>
    <source>
        <strain evidence="3">BNC1</strain>
    </source>
</reference>
<feature type="signal peptide" evidence="2">
    <location>
        <begin position="1"/>
        <end position="26"/>
    </location>
</feature>